<keyword evidence="4" id="KW-0862">Zinc</keyword>
<evidence type="ECO:0000256" key="3">
    <source>
        <dbReference type="ARBA" id="ARBA00022771"/>
    </source>
</evidence>
<accession>A0AAN8V267</accession>
<keyword evidence="2" id="KW-0479">Metal-binding</keyword>
<dbReference type="InterPro" id="IPR056511">
    <property type="entry name" value="IDM1_C"/>
</dbReference>
<dbReference type="GO" id="GO:0003714">
    <property type="term" value="F:transcription corepressor activity"/>
    <property type="evidence" value="ECO:0007669"/>
    <property type="project" value="InterPro"/>
</dbReference>
<dbReference type="PANTHER" id="PTHR46309:SF12">
    <property type="entry name" value="GB|AAC80581.1"/>
    <property type="match status" value="1"/>
</dbReference>
<dbReference type="Proteomes" id="UP001370490">
    <property type="component" value="Unassembled WGS sequence"/>
</dbReference>
<dbReference type="InterPro" id="IPR001841">
    <property type="entry name" value="Znf_RING"/>
</dbReference>
<dbReference type="EMBL" id="JBAMMX010000015">
    <property type="protein sequence ID" value="KAK6927113.1"/>
    <property type="molecule type" value="Genomic_DNA"/>
</dbReference>
<dbReference type="AlphaFoldDB" id="A0AAN8V267"/>
<dbReference type="GO" id="GO:0006357">
    <property type="term" value="P:regulation of transcription by RNA polymerase II"/>
    <property type="evidence" value="ECO:0007669"/>
    <property type="project" value="TreeGrafter"/>
</dbReference>
<dbReference type="Pfam" id="PF05641">
    <property type="entry name" value="Agenet"/>
    <property type="match status" value="1"/>
</dbReference>
<protein>
    <submittedName>
        <fullName evidence="8">Tify domain binding domain</fullName>
    </submittedName>
</protein>
<dbReference type="Pfam" id="PF16135">
    <property type="entry name" value="TDBD"/>
    <property type="match status" value="1"/>
</dbReference>
<comment type="subcellular location">
    <subcellularLocation>
        <location evidence="1">Nucleus</location>
    </subcellularLocation>
</comment>
<dbReference type="GO" id="GO:0008270">
    <property type="term" value="F:zinc ion binding"/>
    <property type="evidence" value="ECO:0007669"/>
    <property type="project" value="UniProtKB-KW"/>
</dbReference>
<dbReference type="PANTHER" id="PTHR46309">
    <property type="entry name" value="PHD FINGER PROTEIN 12"/>
    <property type="match status" value="1"/>
</dbReference>
<name>A0AAN8V267_9MAGN</name>
<dbReference type="InterPro" id="IPR019787">
    <property type="entry name" value="Znf_PHD-finger"/>
</dbReference>
<dbReference type="SUPFAM" id="SSF57903">
    <property type="entry name" value="FYVE/PHD zinc finger"/>
    <property type="match status" value="2"/>
</dbReference>
<evidence type="ECO:0000256" key="4">
    <source>
        <dbReference type="ARBA" id="ARBA00022833"/>
    </source>
</evidence>
<keyword evidence="9" id="KW-1185">Reference proteome</keyword>
<dbReference type="SMART" id="SM00249">
    <property type="entry name" value="PHD"/>
    <property type="match status" value="2"/>
</dbReference>
<evidence type="ECO:0000259" key="7">
    <source>
        <dbReference type="PROSITE" id="PS50016"/>
    </source>
</evidence>
<evidence type="ECO:0000256" key="6">
    <source>
        <dbReference type="PROSITE-ProRule" id="PRU00146"/>
    </source>
</evidence>
<dbReference type="SMART" id="SM00184">
    <property type="entry name" value="RING"/>
    <property type="match status" value="2"/>
</dbReference>
<dbReference type="SMART" id="SM00743">
    <property type="entry name" value="Agenet"/>
    <property type="match status" value="1"/>
</dbReference>
<feature type="domain" description="PHD-type" evidence="7">
    <location>
        <begin position="858"/>
        <end position="903"/>
    </location>
</feature>
<proteinExistence type="predicted"/>
<evidence type="ECO:0000313" key="9">
    <source>
        <dbReference type="Proteomes" id="UP001370490"/>
    </source>
</evidence>
<dbReference type="InterPro" id="IPR008395">
    <property type="entry name" value="Agenet-like_dom"/>
</dbReference>
<gene>
    <name evidence="8" type="ORF">RJ641_008832</name>
</gene>
<dbReference type="Gene3D" id="3.30.40.10">
    <property type="entry name" value="Zinc/RING finger domain, C3HC4 (zinc finger)"/>
    <property type="match status" value="2"/>
</dbReference>
<keyword evidence="3 6" id="KW-0863">Zinc-finger</keyword>
<dbReference type="InterPro" id="IPR014002">
    <property type="entry name" value="Agenet_dom_plant"/>
</dbReference>
<evidence type="ECO:0000313" key="8">
    <source>
        <dbReference type="EMBL" id="KAK6927113.1"/>
    </source>
</evidence>
<evidence type="ECO:0000256" key="1">
    <source>
        <dbReference type="ARBA" id="ARBA00004123"/>
    </source>
</evidence>
<dbReference type="InterPro" id="IPR042163">
    <property type="entry name" value="PHF12"/>
</dbReference>
<dbReference type="InterPro" id="IPR013083">
    <property type="entry name" value="Znf_RING/FYVE/PHD"/>
</dbReference>
<keyword evidence="5" id="KW-0539">Nucleus</keyword>
<comment type="caution">
    <text evidence="8">The sequence shown here is derived from an EMBL/GenBank/DDBJ whole genome shotgun (WGS) entry which is preliminary data.</text>
</comment>
<feature type="domain" description="PHD-type" evidence="7">
    <location>
        <begin position="899"/>
        <end position="962"/>
    </location>
</feature>
<evidence type="ECO:0000256" key="5">
    <source>
        <dbReference type="ARBA" id="ARBA00023242"/>
    </source>
</evidence>
<dbReference type="InterPro" id="IPR032308">
    <property type="entry name" value="TDBD"/>
</dbReference>
<reference evidence="8 9" key="1">
    <citation type="submission" date="2023-12" db="EMBL/GenBank/DDBJ databases">
        <title>A high-quality genome assembly for Dillenia turbinata (Dilleniales).</title>
        <authorList>
            <person name="Chanderbali A."/>
        </authorList>
    </citation>
    <scope>NUCLEOTIDE SEQUENCE [LARGE SCALE GENOMIC DNA]</scope>
    <source>
        <strain evidence="8">LSX21</strain>
        <tissue evidence="8">Leaf</tissue>
    </source>
</reference>
<dbReference type="Pfam" id="PF00628">
    <property type="entry name" value="PHD"/>
    <property type="match status" value="1"/>
</dbReference>
<dbReference type="Pfam" id="PF23209">
    <property type="entry name" value="IDM1_C"/>
    <property type="match status" value="2"/>
</dbReference>
<organism evidence="8 9">
    <name type="scientific">Dillenia turbinata</name>
    <dbReference type="NCBI Taxonomy" id="194707"/>
    <lineage>
        <taxon>Eukaryota</taxon>
        <taxon>Viridiplantae</taxon>
        <taxon>Streptophyta</taxon>
        <taxon>Embryophyta</taxon>
        <taxon>Tracheophyta</taxon>
        <taxon>Spermatophyta</taxon>
        <taxon>Magnoliopsida</taxon>
        <taxon>eudicotyledons</taxon>
        <taxon>Gunneridae</taxon>
        <taxon>Pentapetalae</taxon>
        <taxon>Dilleniales</taxon>
        <taxon>Dilleniaceae</taxon>
        <taxon>Dillenia</taxon>
    </lineage>
</organism>
<dbReference type="PROSITE" id="PS50016">
    <property type="entry name" value="ZF_PHD_2"/>
    <property type="match status" value="2"/>
</dbReference>
<sequence>MIMWELLFQVRSTEYGTLGSWHTGTVIACKKNFRRVMYDQLLHDDGSGKLVEDIIASSSIDGRGLDCKAPGYRGWIRPVPPQVEFGKWSLNYGLCVDANYNDAWWEGVVFDHEDGMESRRVFFPDLGDELMISADKLRISQDWDELTDEWRPRGNWILLELIEKFQEEWPIDVSVKQIWYDVRVKEGFSEVKEWTCFEEALWKDLVLEVVKDYFEISSHEIFSLLDLPEDFFEETQAVYALDEPACCFGFEPEVDSGKRGAILPVHEMLQSETNIAANGEENVMGDGECISIIDNIAHTKCELSAGQRIERKFVSVHDMLQSDANIAVNGEENAMGVGECNAIIDNMAHTKCEFSTGQLIEAKFERDWPNGVVEDDYLSINLLTDVCPSSSDDQSNLQPAALAVLPTESVSLASPSPSIAGLCTTSCSRPNKIRKCSKGGESQEWLGVGIDRLPGAEFCPDAVTEYVLMHDAKKKPGRPLTTNVRKHLAYLGWKIESRRDGTQMRYTSPDGNIYYSLLQVCQDLRGPMVGISAQISEGDQETLFSGSDKIKPLPAASKSLVIEPSYCPQAVVDWYLYELNKTRINRSSHRNKDIRAKARNHLAILGWKFNYVKKSNSREELRYISPEGKTYFSLCTACKCCIEEAGGIDALLKNEESMLQQNMMCDKFVVGVPGKQSIKVHGIEERSRRKKNRITHLMPASAKKERELGDQNAGLAGKQLGNSFTKCVLRSSKRARQVALPNSSPSNPRTILSWLIDNNVVLPRAKVHYRKKRDSSSLREGRVTREGIKCSCCQKVFTLSKFELHAGSTIHRPSAHIFLEDGRSLLECQMQMHGNRMRCGTTKPDKRMRGNQQQHKNDHICSVCHYGGHLLLCDHCPSSFHKSCLNMKEVPEGDWFCPACCCGICGQSYFDVDAEHFSDDSVLTCDQCEHKYHAGCLRKQRLTKLQSSPKGNWFCCNKCQKIFNGLHKLLGKPIPVDANNLTWTMLKSMKYDGDSLNPQILEKVTMINSKLNVALSVMHECFEPVKDPRTRSDLVEDVIFSRGSELNRLNFKGFYTVLLEKNDELISAATVRQNLIELGVERLVLPAVPGVLNTWTNSFGFSRMTDSERFKFLDYTFLDFQDTVMCQKLLTKAPLANLSLPRGTNHVAYDDFKGVTDDNDLNEHNPISEVFQVEQKSESLEDRPKDVVEHEGGDGAASMIEVTEPNHVEFESDHGKRSLDCLAEDADNSNTDNETCGSFLRYVTIGKWIQLHGPGLAFLSPSKDVDVRI</sequence>
<dbReference type="GO" id="GO:0005634">
    <property type="term" value="C:nucleus"/>
    <property type="evidence" value="ECO:0007669"/>
    <property type="project" value="UniProtKB-SubCell"/>
</dbReference>
<dbReference type="InterPro" id="IPR011011">
    <property type="entry name" value="Znf_FYVE_PHD"/>
</dbReference>
<dbReference type="InterPro" id="IPR001965">
    <property type="entry name" value="Znf_PHD"/>
</dbReference>
<dbReference type="InterPro" id="IPR054292">
    <property type="entry name" value="DUF7028"/>
</dbReference>
<dbReference type="Pfam" id="PF22970">
    <property type="entry name" value="DUF7028"/>
    <property type="match status" value="2"/>
</dbReference>
<evidence type="ECO:0000256" key="2">
    <source>
        <dbReference type="ARBA" id="ARBA00022723"/>
    </source>
</evidence>